<proteinExistence type="predicted"/>
<comment type="caution">
    <text evidence="2">The sequence shown here is derived from an EMBL/GenBank/DDBJ whole genome shotgun (WGS) entry which is preliminary data.</text>
</comment>
<accession>A0A0F9D101</accession>
<feature type="coiled-coil region" evidence="1">
    <location>
        <begin position="143"/>
        <end position="170"/>
    </location>
</feature>
<evidence type="ECO:0000313" key="2">
    <source>
        <dbReference type="EMBL" id="KKL05753.1"/>
    </source>
</evidence>
<evidence type="ECO:0000256" key="1">
    <source>
        <dbReference type="SAM" id="Coils"/>
    </source>
</evidence>
<dbReference type="EMBL" id="LAZR01043985">
    <property type="protein sequence ID" value="KKL05753.1"/>
    <property type="molecule type" value="Genomic_DNA"/>
</dbReference>
<dbReference type="AlphaFoldDB" id="A0A0F9D101"/>
<organism evidence="2">
    <name type="scientific">marine sediment metagenome</name>
    <dbReference type="NCBI Taxonomy" id="412755"/>
    <lineage>
        <taxon>unclassified sequences</taxon>
        <taxon>metagenomes</taxon>
        <taxon>ecological metagenomes</taxon>
    </lineage>
</organism>
<sequence length="176" mass="20783">LKLAQEIEHTFYVRKFNEMLSMLEEDFEEFSLEKYQELPIEEALKDEIEMLKMNIKSISNGHRKKVYTVALNDLDPTDFLKSCKYLAIKYNPSPVGISMVLYSIGGKIVMCLNKEKYSSSANLSSLRKYFEDKICYNCVFEWINNSNKTLSEIRGIMEKMKEEIKENKEKWDKKEN</sequence>
<feature type="non-terminal residue" evidence="2">
    <location>
        <position position="1"/>
    </location>
</feature>
<name>A0A0F9D101_9ZZZZ</name>
<protein>
    <submittedName>
        <fullName evidence="2">Uncharacterized protein</fullName>
    </submittedName>
</protein>
<gene>
    <name evidence="2" type="ORF">LCGC14_2602850</name>
</gene>
<reference evidence="2" key="1">
    <citation type="journal article" date="2015" name="Nature">
        <title>Complex archaea that bridge the gap between prokaryotes and eukaryotes.</title>
        <authorList>
            <person name="Spang A."/>
            <person name="Saw J.H."/>
            <person name="Jorgensen S.L."/>
            <person name="Zaremba-Niedzwiedzka K."/>
            <person name="Martijn J."/>
            <person name="Lind A.E."/>
            <person name="van Eijk R."/>
            <person name="Schleper C."/>
            <person name="Guy L."/>
            <person name="Ettema T.J."/>
        </authorList>
    </citation>
    <scope>NUCLEOTIDE SEQUENCE</scope>
</reference>
<keyword evidence="1" id="KW-0175">Coiled coil</keyword>